<keyword evidence="10 19" id="KW-1133">Transmembrane helix</keyword>
<feature type="transmembrane region" description="Helical" evidence="19">
    <location>
        <begin position="101"/>
        <end position="123"/>
    </location>
</feature>
<dbReference type="PROSITE" id="PS00476">
    <property type="entry name" value="FATTY_ACID_DESATUR_1"/>
    <property type="match status" value="1"/>
</dbReference>
<gene>
    <name evidence="20" type="primary">LOC100346561</name>
</gene>
<dbReference type="EC" id="1.14.19.1" evidence="4"/>
<dbReference type="InterPro" id="IPR015876">
    <property type="entry name" value="Acyl-CoA_DS"/>
</dbReference>
<accession>G1SSH5</accession>
<dbReference type="EMBL" id="AAGW02060778">
    <property type="status" value="NOT_ANNOTATED_CDS"/>
    <property type="molecule type" value="Genomic_DNA"/>
</dbReference>
<evidence type="ECO:0000256" key="10">
    <source>
        <dbReference type="ARBA" id="ARBA00022989"/>
    </source>
</evidence>
<name>G1SSH5_RABIT</name>
<evidence type="ECO:0000256" key="2">
    <source>
        <dbReference type="ARBA" id="ARBA00004477"/>
    </source>
</evidence>
<dbReference type="GO" id="GO:0006636">
    <property type="term" value="P:unsaturated fatty acid biosynthetic process"/>
    <property type="evidence" value="ECO:0007669"/>
    <property type="project" value="TreeGrafter"/>
</dbReference>
<feature type="region of interest" description="Disordered" evidence="18">
    <location>
        <begin position="1"/>
        <end position="43"/>
    </location>
</feature>
<feature type="transmembrane region" description="Helical" evidence="19">
    <location>
        <begin position="76"/>
        <end position="95"/>
    </location>
</feature>
<keyword evidence="5 17" id="KW-0444">Lipid biosynthesis</keyword>
<dbReference type="PANTHER" id="PTHR11351">
    <property type="entry name" value="ACYL-COA DESATURASE"/>
    <property type="match status" value="1"/>
</dbReference>
<evidence type="ECO:0000256" key="15">
    <source>
        <dbReference type="ARBA" id="ARBA00023160"/>
    </source>
</evidence>
<dbReference type="GO" id="GO:0032896">
    <property type="term" value="F:palmitoyl-CoA 9-desaturase activity"/>
    <property type="evidence" value="ECO:0007669"/>
    <property type="project" value="TreeGrafter"/>
</dbReference>
<dbReference type="GO" id="GO:0005506">
    <property type="term" value="F:iron ion binding"/>
    <property type="evidence" value="ECO:0007669"/>
    <property type="project" value="TreeGrafter"/>
</dbReference>
<evidence type="ECO:0000256" key="4">
    <source>
        <dbReference type="ARBA" id="ARBA00012620"/>
    </source>
</evidence>
<dbReference type="Ensembl" id="ENSOCUT00000007173.3">
    <property type="protein sequence ID" value="ENSOCUP00000006196.3"/>
    <property type="gene ID" value="ENSOCUG00000014801.4"/>
</dbReference>
<feature type="transmembrane region" description="Helical" evidence="19">
    <location>
        <begin position="217"/>
        <end position="238"/>
    </location>
</feature>
<comment type="catalytic activity">
    <reaction evidence="16">
        <text>octadecanoyl-CoA + 2 Fe(II)-[cytochrome b5] + O2 + 2 H(+) = (9Z)-octadecenoyl-CoA + 2 Fe(III)-[cytochrome b5] + 2 H2O</text>
        <dbReference type="Rhea" id="RHEA:19721"/>
        <dbReference type="Rhea" id="RHEA-COMP:10438"/>
        <dbReference type="Rhea" id="RHEA-COMP:10439"/>
        <dbReference type="ChEBI" id="CHEBI:15377"/>
        <dbReference type="ChEBI" id="CHEBI:15378"/>
        <dbReference type="ChEBI" id="CHEBI:15379"/>
        <dbReference type="ChEBI" id="CHEBI:29033"/>
        <dbReference type="ChEBI" id="CHEBI:29034"/>
        <dbReference type="ChEBI" id="CHEBI:57387"/>
        <dbReference type="ChEBI" id="CHEBI:57394"/>
        <dbReference type="EC" id="1.14.19.1"/>
    </reaction>
</comment>
<evidence type="ECO:0000256" key="9">
    <source>
        <dbReference type="ARBA" id="ARBA00022832"/>
    </source>
</evidence>
<dbReference type="PRINTS" id="PR00075">
    <property type="entry name" value="FACDDSATRASE"/>
</dbReference>
<evidence type="ECO:0000313" key="20">
    <source>
        <dbReference type="Ensembl" id="ENSOCUP00000006196.3"/>
    </source>
</evidence>
<keyword evidence="12" id="KW-0408">Iron</keyword>
<dbReference type="CDD" id="cd03505">
    <property type="entry name" value="Delta9-FADS-like"/>
    <property type="match status" value="1"/>
</dbReference>
<evidence type="ECO:0000256" key="8">
    <source>
        <dbReference type="ARBA" id="ARBA00022824"/>
    </source>
</evidence>
<dbReference type="Proteomes" id="UP000001811">
    <property type="component" value="Chromosome 18"/>
</dbReference>
<keyword evidence="13" id="KW-0443">Lipid metabolism</keyword>
<evidence type="ECO:0000256" key="16">
    <source>
        <dbReference type="ARBA" id="ARBA00047947"/>
    </source>
</evidence>
<keyword evidence="11 17" id="KW-0560">Oxidoreductase</keyword>
<evidence type="ECO:0000256" key="14">
    <source>
        <dbReference type="ARBA" id="ARBA00023136"/>
    </source>
</evidence>
<reference evidence="20" key="2">
    <citation type="submission" date="2025-08" db="UniProtKB">
        <authorList>
            <consortium name="Ensembl"/>
        </authorList>
    </citation>
    <scope>IDENTIFICATION</scope>
    <source>
        <strain evidence="20">Thorbecke</strain>
    </source>
</reference>
<dbReference type="GO" id="GO:1903966">
    <property type="term" value="P:monounsaturated fatty acid biosynthetic process"/>
    <property type="evidence" value="ECO:0007669"/>
    <property type="project" value="TreeGrafter"/>
</dbReference>
<comment type="similarity">
    <text evidence="3 17">Belongs to the fatty acid desaturase type 1 family.</text>
</comment>
<protein>
    <recommendedName>
        <fullName evidence="4">stearoyl-CoA 9-desaturase</fullName>
        <ecNumber evidence="4">1.14.19.1</ecNumber>
    </recommendedName>
</protein>
<comment type="cofactor">
    <cofactor evidence="1 17">
        <name>Fe(2+)</name>
        <dbReference type="ChEBI" id="CHEBI:29033"/>
    </cofactor>
</comment>
<dbReference type="GO" id="GO:0004768">
    <property type="term" value="F:stearoyl-CoA 9-desaturase activity"/>
    <property type="evidence" value="ECO:0007669"/>
    <property type="project" value="UniProtKB-EC"/>
</dbReference>
<evidence type="ECO:0000256" key="6">
    <source>
        <dbReference type="ARBA" id="ARBA00022692"/>
    </source>
</evidence>
<dbReference type="ExpressionAtlas" id="G1SSH5">
    <property type="expression patterns" value="baseline"/>
</dbReference>
<evidence type="ECO:0000256" key="17">
    <source>
        <dbReference type="RuleBase" id="RU000581"/>
    </source>
</evidence>
<dbReference type="GO" id="GO:0070542">
    <property type="term" value="P:response to fatty acid"/>
    <property type="evidence" value="ECO:0007669"/>
    <property type="project" value="TreeGrafter"/>
</dbReference>
<dbReference type="PANTHER" id="PTHR11351:SF102">
    <property type="entry name" value="STEAROYL-COA DESATURASE"/>
    <property type="match status" value="1"/>
</dbReference>
<evidence type="ECO:0000256" key="5">
    <source>
        <dbReference type="ARBA" id="ARBA00022516"/>
    </source>
</evidence>
<evidence type="ECO:0000256" key="11">
    <source>
        <dbReference type="ARBA" id="ARBA00023002"/>
    </source>
</evidence>
<keyword evidence="7" id="KW-0479">Metal-binding</keyword>
<dbReference type="AlphaFoldDB" id="G1SSH5"/>
<dbReference type="EMBL" id="AAGW02060779">
    <property type="status" value="NOT_ANNOTATED_CDS"/>
    <property type="molecule type" value="Genomic_DNA"/>
</dbReference>
<dbReference type="HOGENOM" id="CLU_027359_0_0_1"/>
<evidence type="ECO:0000256" key="13">
    <source>
        <dbReference type="ARBA" id="ARBA00023098"/>
    </source>
</evidence>
<organism evidence="20 21">
    <name type="scientific">Oryctolagus cuniculus</name>
    <name type="common">Rabbit</name>
    <dbReference type="NCBI Taxonomy" id="9986"/>
    <lineage>
        <taxon>Eukaryota</taxon>
        <taxon>Metazoa</taxon>
        <taxon>Chordata</taxon>
        <taxon>Craniata</taxon>
        <taxon>Vertebrata</taxon>
        <taxon>Euteleostomi</taxon>
        <taxon>Mammalia</taxon>
        <taxon>Eutheria</taxon>
        <taxon>Euarchontoglires</taxon>
        <taxon>Glires</taxon>
        <taxon>Lagomorpha</taxon>
        <taxon>Leporidae</taxon>
        <taxon>Oryctolagus</taxon>
    </lineage>
</organism>
<dbReference type="EMBL" id="AAGW02060777">
    <property type="status" value="NOT_ANNOTATED_CDS"/>
    <property type="molecule type" value="Genomic_DNA"/>
</dbReference>
<dbReference type="GO" id="GO:0005789">
    <property type="term" value="C:endoplasmic reticulum membrane"/>
    <property type="evidence" value="ECO:0007669"/>
    <property type="project" value="UniProtKB-SubCell"/>
</dbReference>
<dbReference type="eggNOG" id="KOG1600">
    <property type="taxonomic scope" value="Eukaryota"/>
</dbReference>
<evidence type="ECO:0000256" key="19">
    <source>
        <dbReference type="SAM" id="Phobius"/>
    </source>
</evidence>
<sequence length="359" mass="41569">MPAHLLQEKVSGSYTPTTTVTTPHSRLLQSGEGKLEKTPLPAEEDIRPEMKDDIYDPSYQDEEGPRPKLEFVWRNIILMALLHVGALYGITLVPTCKFRTWLWAFSYYVISVVGITAGAHRLWSHRSYKARLPLRFFLIIANTMAFQNDVFEWARDHRAHHKFSETDADPHNSRRGFFFSHVGWLLVRKHPAVKQKGALLDLSDLKAEKLVMFQRRYYKPAVLLMCFILPTLVPWYFWGETFRHSLYVATLLRYAVVLNATWLINSVAHMYGYRPYDKNIDPRENVLVSLGAVGEGFHNYHHSFPYDYSASEYRWHVNFTTFFIDCMAALGLAYDRKRASKATILARMKRTGDGSHKSG</sequence>
<keyword evidence="15 17" id="KW-0275">Fatty acid biosynthesis</keyword>
<dbReference type="InterPro" id="IPR001522">
    <property type="entry name" value="FADS-1_CS"/>
</dbReference>
<keyword evidence="9" id="KW-0276">Fatty acid metabolism</keyword>
<keyword evidence="6 17" id="KW-0812">Transmembrane</keyword>
<dbReference type="OMA" id="LWILYPR"/>
<reference evidence="20 21" key="1">
    <citation type="journal article" date="2011" name="Nature">
        <title>A high-resolution map of human evolutionary constraint using 29 mammals.</title>
        <authorList>
            <person name="Lindblad-Toh K."/>
            <person name="Garber M."/>
            <person name="Zuk O."/>
            <person name="Lin M.F."/>
            <person name="Parker B.J."/>
            <person name="Washietl S."/>
            <person name="Kheradpour P."/>
            <person name="Ernst J."/>
            <person name="Jordan G."/>
            <person name="Mauceli E."/>
            <person name="Ward L.D."/>
            <person name="Lowe C.B."/>
            <person name="Holloway A.K."/>
            <person name="Clamp M."/>
            <person name="Gnerre S."/>
            <person name="Alfoldi J."/>
            <person name="Beal K."/>
            <person name="Chang J."/>
            <person name="Clawson H."/>
            <person name="Cuff J."/>
            <person name="Di Palma F."/>
            <person name="Fitzgerald S."/>
            <person name="Flicek P."/>
            <person name="Guttman M."/>
            <person name="Hubisz M.J."/>
            <person name="Jaffe D.B."/>
            <person name="Jungreis I."/>
            <person name="Kent W.J."/>
            <person name="Kostka D."/>
            <person name="Lara M."/>
            <person name="Martins A.L."/>
            <person name="Massingham T."/>
            <person name="Moltke I."/>
            <person name="Raney B.J."/>
            <person name="Rasmussen M.D."/>
            <person name="Robinson J."/>
            <person name="Stark A."/>
            <person name="Vilella A.J."/>
            <person name="Wen J."/>
            <person name="Xie X."/>
            <person name="Zody M.C."/>
            <person name="Baldwin J."/>
            <person name="Bloom T."/>
            <person name="Chin C.W."/>
            <person name="Heiman D."/>
            <person name="Nicol R."/>
            <person name="Nusbaum C."/>
            <person name="Young S."/>
            <person name="Wilkinson J."/>
            <person name="Worley K.C."/>
            <person name="Kovar C.L."/>
            <person name="Muzny D.M."/>
            <person name="Gibbs R.A."/>
            <person name="Cree A."/>
            <person name="Dihn H.H."/>
            <person name="Fowler G."/>
            <person name="Jhangiani S."/>
            <person name="Joshi V."/>
            <person name="Lee S."/>
            <person name="Lewis L.R."/>
            <person name="Nazareth L.V."/>
            <person name="Okwuonu G."/>
            <person name="Santibanez J."/>
            <person name="Warren W.C."/>
            <person name="Mardis E.R."/>
            <person name="Weinstock G.M."/>
            <person name="Wilson R.K."/>
            <person name="Delehaunty K."/>
            <person name="Dooling D."/>
            <person name="Fronik C."/>
            <person name="Fulton L."/>
            <person name="Fulton B."/>
            <person name="Graves T."/>
            <person name="Minx P."/>
            <person name="Sodergren E."/>
            <person name="Birney E."/>
            <person name="Margulies E.H."/>
            <person name="Herrero J."/>
            <person name="Green E.D."/>
            <person name="Haussler D."/>
            <person name="Siepel A."/>
            <person name="Goldman N."/>
            <person name="Pollard K.S."/>
            <person name="Pedersen J.S."/>
            <person name="Lander E.S."/>
            <person name="Kellis M."/>
        </authorList>
    </citation>
    <scope>NUCLEOTIDE SEQUENCE [LARGE SCALE GENOMIC DNA]</scope>
    <source>
        <strain evidence="20 21">Thorbecke inbred</strain>
    </source>
</reference>
<comment type="subcellular location">
    <subcellularLocation>
        <location evidence="2">Endoplasmic reticulum membrane</location>
        <topology evidence="2">Multi-pass membrane protein</topology>
    </subcellularLocation>
</comment>
<proteinExistence type="inferred from homology"/>
<evidence type="ECO:0000256" key="12">
    <source>
        <dbReference type="ARBA" id="ARBA00023004"/>
    </source>
</evidence>
<evidence type="ECO:0000256" key="1">
    <source>
        <dbReference type="ARBA" id="ARBA00001954"/>
    </source>
</evidence>
<evidence type="ECO:0000256" key="3">
    <source>
        <dbReference type="ARBA" id="ARBA00009295"/>
    </source>
</evidence>
<feature type="transmembrane region" description="Helical" evidence="19">
    <location>
        <begin position="244"/>
        <end position="264"/>
    </location>
</feature>
<dbReference type="GeneTree" id="ENSGT00940000154908"/>
<reference evidence="20" key="3">
    <citation type="submission" date="2025-09" db="UniProtKB">
        <authorList>
            <consortium name="Ensembl"/>
        </authorList>
    </citation>
    <scope>IDENTIFICATION</scope>
    <source>
        <strain evidence="20">Thorbecke</strain>
    </source>
</reference>
<evidence type="ECO:0000256" key="7">
    <source>
        <dbReference type="ARBA" id="ARBA00022723"/>
    </source>
</evidence>
<evidence type="ECO:0000256" key="18">
    <source>
        <dbReference type="SAM" id="MobiDB-lite"/>
    </source>
</evidence>
<keyword evidence="21" id="KW-1185">Reference proteome</keyword>
<keyword evidence="14 19" id="KW-0472">Membrane</keyword>
<dbReference type="EMBL" id="AAGW02060780">
    <property type="status" value="NOT_ANNOTATED_CDS"/>
    <property type="molecule type" value="Genomic_DNA"/>
</dbReference>
<comment type="domain">
    <text evidence="17">The histidine box domains are involved in binding the catalytic metal ions.</text>
</comment>
<dbReference type="PaxDb" id="9986-ENSOCUP00000006196"/>
<evidence type="ECO:0000313" key="21">
    <source>
        <dbReference type="Proteomes" id="UP000001811"/>
    </source>
</evidence>
<dbReference type="Bgee" id="ENSOCUG00000014801">
    <property type="expression patterns" value="Expressed in ovary and 16 other cell types or tissues"/>
</dbReference>
<keyword evidence="8" id="KW-0256">Endoplasmic reticulum</keyword>